<evidence type="ECO:0000259" key="4">
    <source>
        <dbReference type="PROSITE" id="PS50893"/>
    </source>
</evidence>
<organism evidence="5">
    <name type="scientific">marine sediment metagenome</name>
    <dbReference type="NCBI Taxonomy" id="412755"/>
    <lineage>
        <taxon>unclassified sequences</taxon>
        <taxon>metagenomes</taxon>
        <taxon>ecological metagenomes</taxon>
    </lineage>
</organism>
<evidence type="ECO:0000256" key="3">
    <source>
        <dbReference type="ARBA" id="ARBA00022970"/>
    </source>
</evidence>
<sequence length="186" mass="21064">LDEKNISQYSSHLRAAEGITYLPQEHSVFLKASVANNLKLILELQPIGKEERKKIIRELLEELGLHDLEKQPAYSLSGGERRRLEICRSLLIKPKFLLLDEPFTGIDPLTITELQKIMLKLKNKGIGIILSDHNVQDTFKIADRAYIIDEGEILIKGNPKDIASDEMAKEKFLGKSFKLGDEVEVS</sequence>
<protein>
    <recommendedName>
        <fullName evidence="4">ABC transporter domain-containing protein</fullName>
    </recommendedName>
</protein>
<dbReference type="EMBL" id="BARV01033014">
    <property type="protein sequence ID" value="GAI40538.1"/>
    <property type="molecule type" value="Genomic_DNA"/>
</dbReference>
<dbReference type="GO" id="GO:0015658">
    <property type="term" value="F:branched-chain amino acid transmembrane transporter activity"/>
    <property type="evidence" value="ECO:0007669"/>
    <property type="project" value="TreeGrafter"/>
</dbReference>
<dbReference type="Pfam" id="PF00005">
    <property type="entry name" value="ABC_tran"/>
    <property type="match status" value="1"/>
</dbReference>
<dbReference type="PANTHER" id="PTHR43820:SF3">
    <property type="entry name" value="BRANCHED-CHAIN AMINO ACID TRANSPORT SYSTEM,ATP-BINDING PROTEIN"/>
    <property type="match status" value="1"/>
</dbReference>
<dbReference type="AlphaFoldDB" id="X1NA94"/>
<dbReference type="InterPro" id="IPR017871">
    <property type="entry name" value="ABC_transporter-like_CS"/>
</dbReference>
<gene>
    <name evidence="5" type="ORF">S06H3_51961</name>
</gene>
<proteinExistence type="inferred from homology"/>
<dbReference type="Gene3D" id="3.40.50.300">
    <property type="entry name" value="P-loop containing nucleotide triphosphate hydrolases"/>
    <property type="match status" value="1"/>
</dbReference>
<dbReference type="GO" id="GO:0016887">
    <property type="term" value="F:ATP hydrolysis activity"/>
    <property type="evidence" value="ECO:0007669"/>
    <property type="project" value="InterPro"/>
</dbReference>
<accession>X1NA94</accession>
<dbReference type="InterPro" id="IPR003439">
    <property type="entry name" value="ABC_transporter-like_ATP-bd"/>
</dbReference>
<dbReference type="GO" id="GO:0015807">
    <property type="term" value="P:L-amino acid transport"/>
    <property type="evidence" value="ECO:0007669"/>
    <property type="project" value="TreeGrafter"/>
</dbReference>
<dbReference type="SUPFAM" id="SSF52540">
    <property type="entry name" value="P-loop containing nucleoside triphosphate hydrolases"/>
    <property type="match status" value="1"/>
</dbReference>
<dbReference type="GO" id="GO:0005524">
    <property type="term" value="F:ATP binding"/>
    <property type="evidence" value="ECO:0007669"/>
    <property type="project" value="InterPro"/>
</dbReference>
<comment type="similarity">
    <text evidence="1">Belongs to the ABC transporter superfamily.</text>
</comment>
<feature type="non-terminal residue" evidence="5">
    <location>
        <position position="1"/>
    </location>
</feature>
<keyword evidence="3" id="KW-0029">Amino-acid transport</keyword>
<dbReference type="InterPro" id="IPR052156">
    <property type="entry name" value="BCAA_Transport_ATP-bd_LivF"/>
</dbReference>
<keyword evidence="2" id="KW-0813">Transport</keyword>
<dbReference type="InterPro" id="IPR027417">
    <property type="entry name" value="P-loop_NTPase"/>
</dbReference>
<feature type="domain" description="ABC transporter" evidence="4">
    <location>
        <begin position="1"/>
        <end position="175"/>
    </location>
</feature>
<comment type="caution">
    <text evidence="5">The sequence shown here is derived from an EMBL/GenBank/DDBJ whole genome shotgun (WGS) entry which is preliminary data.</text>
</comment>
<reference evidence="5" key="1">
    <citation type="journal article" date="2014" name="Front. Microbiol.">
        <title>High frequency of phylogenetically diverse reductive dehalogenase-homologous genes in deep subseafloor sedimentary metagenomes.</title>
        <authorList>
            <person name="Kawai M."/>
            <person name="Futagami T."/>
            <person name="Toyoda A."/>
            <person name="Takaki Y."/>
            <person name="Nishi S."/>
            <person name="Hori S."/>
            <person name="Arai W."/>
            <person name="Tsubouchi T."/>
            <person name="Morono Y."/>
            <person name="Uchiyama I."/>
            <person name="Ito T."/>
            <person name="Fujiyama A."/>
            <person name="Inagaki F."/>
            <person name="Takami H."/>
        </authorList>
    </citation>
    <scope>NUCLEOTIDE SEQUENCE</scope>
    <source>
        <strain evidence="5">Expedition CK06-06</strain>
    </source>
</reference>
<dbReference type="PROSITE" id="PS50893">
    <property type="entry name" value="ABC_TRANSPORTER_2"/>
    <property type="match status" value="1"/>
</dbReference>
<dbReference type="PROSITE" id="PS00211">
    <property type="entry name" value="ABC_TRANSPORTER_1"/>
    <property type="match status" value="1"/>
</dbReference>
<name>X1NA94_9ZZZZ</name>
<evidence type="ECO:0000256" key="1">
    <source>
        <dbReference type="ARBA" id="ARBA00005417"/>
    </source>
</evidence>
<evidence type="ECO:0000256" key="2">
    <source>
        <dbReference type="ARBA" id="ARBA00022448"/>
    </source>
</evidence>
<evidence type="ECO:0000313" key="5">
    <source>
        <dbReference type="EMBL" id="GAI40538.1"/>
    </source>
</evidence>
<dbReference type="PANTHER" id="PTHR43820">
    <property type="entry name" value="HIGH-AFFINITY BRANCHED-CHAIN AMINO ACID TRANSPORT ATP-BINDING PROTEIN LIVF"/>
    <property type="match status" value="1"/>
</dbReference>